<gene>
    <name evidence="2" type="ORF">CVP04_07460</name>
</gene>
<feature type="transmembrane region" description="Helical" evidence="1">
    <location>
        <begin position="98"/>
        <end position="119"/>
    </location>
</feature>
<name>A0A2M8RV86_9PAST</name>
<dbReference type="RefSeq" id="WP_100296890.1">
    <property type="nucleotide sequence ID" value="NZ_PHGZ01000014.1"/>
</dbReference>
<dbReference type="Proteomes" id="UP000230282">
    <property type="component" value="Unassembled WGS sequence"/>
</dbReference>
<dbReference type="OrthoDB" id="5678116at2"/>
<protein>
    <submittedName>
        <fullName evidence="2">Uncharacterized protein</fullName>
    </submittedName>
</protein>
<keyword evidence="1" id="KW-0812">Transmembrane</keyword>
<comment type="caution">
    <text evidence="2">The sequence shown here is derived from an EMBL/GenBank/DDBJ whole genome shotgun (WGS) entry which is preliminary data.</text>
</comment>
<dbReference type="AlphaFoldDB" id="A0A2M8RV86"/>
<organism evidence="2 3">
    <name type="scientific">Caviibacterium pharyngocola</name>
    <dbReference type="NCBI Taxonomy" id="28159"/>
    <lineage>
        <taxon>Bacteria</taxon>
        <taxon>Pseudomonadati</taxon>
        <taxon>Pseudomonadota</taxon>
        <taxon>Gammaproteobacteria</taxon>
        <taxon>Pasteurellales</taxon>
        <taxon>Pasteurellaceae</taxon>
        <taxon>Caviibacterium</taxon>
    </lineage>
</organism>
<accession>A0A2M8RV86</accession>
<dbReference type="EMBL" id="PHGZ01000014">
    <property type="protein sequence ID" value="PJG82791.1"/>
    <property type="molecule type" value="Genomic_DNA"/>
</dbReference>
<keyword evidence="1" id="KW-1133">Transmembrane helix</keyword>
<reference evidence="2 3" key="1">
    <citation type="submission" date="2017-11" db="EMBL/GenBank/DDBJ databases">
        <title>Reclassification of Bisgaard taxon 5 as Caviibacterium pharyngocola gen. nov., sp. nov.</title>
        <authorList>
            <person name="Christensen H."/>
        </authorList>
    </citation>
    <scope>NUCLEOTIDE SEQUENCE [LARGE SCALE GENOMIC DNA]</scope>
    <source>
        <strain evidence="2 3">7_3</strain>
    </source>
</reference>
<keyword evidence="3" id="KW-1185">Reference proteome</keyword>
<evidence type="ECO:0000313" key="2">
    <source>
        <dbReference type="EMBL" id="PJG82791.1"/>
    </source>
</evidence>
<sequence>MSHSTQNVDLFDPFADVSPTQPTQKSVSFRFGEKLGRIFLKLKGKINRKYRAVTEGIHHQVEAEAEMERLAQEQWLQEQVDEVAAQYHLQLKRSRLRYALVSVSAFIAGGLSSVLVMVYF</sequence>
<keyword evidence="1" id="KW-0472">Membrane</keyword>
<evidence type="ECO:0000256" key="1">
    <source>
        <dbReference type="SAM" id="Phobius"/>
    </source>
</evidence>
<proteinExistence type="predicted"/>
<evidence type="ECO:0000313" key="3">
    <source>
        <dbReference type="Proteomes" id="UP000230282"/>
    </source>
</evidence>